<sequence>MKERNPLIDVLKGFTIILVVMGHASQWFSGDDRTNPFYVTIYAFHMPLFMFLSGYVNFNARGELNLSKRFQVLVIPFFVWFLISATYHGYILDIEKVWEHLCVLIYKPTQGMWFLWLLFWECVLLYLALKINKYREIWVMIGLWSILVFLHRVTGAQPIFYGLPELCWYFIYFSLGYATHKYKSQALKILRPIGWVGFVVFPLLLFFSVDKSHYILDSLRLYALALTGIAASYVLWEGICHSENKATQCLKYLGSISLEIYVTHYYMRFLVDYIKKYIGDNFYLNVVIFTVLAVIACDIIQRLIQRVKWLRRILYGRF</sequence>
<dbReference type="RefSeq" id="WP_088594098.1">
    <property type="nucleotide sequence ID" value="NZ_CP022022.1"/>
</dbReference>
<dbReference type="InterPro" id="IPR052734">
    <property type="entry name" value="Nod_factor_acetyltransferase"/>
</dbReference>
<keyword evidence="1" id="KW-0812">Transmembrane</keyword>
<feature type="transmembrane region" description="Helical" evidence="1">
    <location>
        <begin position="221"/>
        <end position="240"/>
    </location>
</feature>
<dbReference type="KEGG" id="capn:CBG49_08090"/>
<organism evidence="3 4">
    <name type="scientific">Capnocytophaga endodontalis</name>
    <dbReference type="NCBI Taxonomy" id="2708117"/>
    <lineage>
        <taxon>Bacteria</taxon>
        <taxon>Pseudomonadati</taxon>
        <taxon>Bacteroidota</taxon>
        <taxon>Flavobacteriia</taxon>
        <taxon>Flavobacteriales</taxon>
        <taxon>Flavobacteriaceae</taxon>
        <taxon>Capnocytophaga</taxon>
    </lineage>
</organism>
<dbReference type="PANTHER" id="PTHR37312:SF1">
    <property type="entry name" value="MEMBRANE-BOUND ACYLTRANSFERASE YKRP-RELATED"/>
    <property type="match status" value="1"/>
</dbReference>
<feature type="domain" description="Acyltransferase 3" evidence="2">
    <location>
        <begin position="8"/>
        <end position="300"/>
    </location>
</feature>
<feature type="transmembrane region" description="Helical" evidence="1">
    <location>
        <begin position="70"/>
        <end position="91"/>
    </location>
</feature>
<keyword evidence="4" id="KW-1185">Reference proteome</keyword>
<feature type="transmembrane region" description="Helical" evidence="1">
    <location>
        <begin position="111"/>
        <end position="129"/>
    </location>
</feature>
<feature type="transmembrane region" description="Helical" evidence="1">
    <location>
        <begin position="7"/>
        <end position="25"/>
    </location>
</feature>
<keyword evidence="1" id="KW-1133">Transmembrane helix</keyword>
<dbReference type="GO" id="GO:0016747">
    <property type="term" value="F:acyltransferase activity, transferring groups other than amino-acyl groups"/>
    <property type="evidence" value="ECO:0007669"/>
    <property type="project" value="InterPro"/>
</dbReference>
<name>A0A1Z4BP14_9FLAO</name>
<accession>A0A1Z4BP14</accession>
<evidence type="ECO:0000313" key="3">
    <source>
        <dbReference type="EMBL" id="ASF43036.1"/>
    </source>
</evidence>
<evidence type="ECO:0000256" key="1">
    <source>
        <dbReference type="SAM" id="Phobius"/>
    </source>
</evidence>
<feature type="transmembrane region" description="Helical" evidence="1">
    <location>
        <begin position="282"/>
        <end position="304"/>
    </location>
</feature>
<keyword evidence="3" id="KW-0012">Acyltransferase</keyword>
<dbReference type="PANTHER" id="PTHR37312">
    <property type="entry name" value="MEMBRANE-BOUND ACYLTRANSFERASE YKRP-RELATED"/>
    <property type="match status" value="1"/>
</dbReference>
<feature type="transmembrane region" description="Helical" evidence="1">
    <location>
        <begin position="159"/>
        <end position="177"/>
    </location>
</feature>
<feature type="transmembrane region" description="Helical" evidence="1">
    <location>
        <begin position="136"/>
        <end position="153"/>
    </location>
</feature>
<keyword evidence="3" id="KW-0808">Transferase</keyword>
<dbReference type="EMBL" id="CP022022">
    <property type="protein sequence ID" value="ASF43036.1"/>
    <property type="molecule type" value="Genomic_DNA"/>
</dbReference>
<feature type="transmembrane region" description="Helical" evidence="1">
    <location>
        <begin position="189"/>
        <end position="209"/>
    </location>
</feature>
<dbReference type="Proteomes" id="UP000197007">
    <property type="component" value="Chromosome"/>
</dbReference>
<dbReference type="InterPro" id="IPR002656">
    <property type="entry name" value="Acyl_transf_3_dom"/>
</dbReference>
<protein>
    <submittedName>
        <fullName evidence="3">Acyltransferase</fullName>
    </submittedName>
</protein>
<feature type="transmembrane region" description="Helical" evidence="1">
    <location>
        <begin position="37"/>
        <end position="58"/>
    </location>
</feature>
<feature type="transmembrane region" description="Helical" evidence="1">
    <location>
        <begin position="252"/>
        <end position="270"/>
    </location>
</feature>
<reference evidence="4" key="1">
    <citation type="submission" date="2017-06" db="EMBL/GenBank/DDBJ databases">
        <title>Complete genome sequence of Capnocytophaga sp. KCOM 1579 (=ChDC OS43) isolated from a human refractory periapical abscess lesion.</title>
        <authorList>
            <person name="Kook J.-K."/>
            <person name="Park S.-N."/>
            <person name="Lim Y.K."/>
            <person name="Roh H."/>
        </authorList>
    </citation>
    <scope>NUCLEOTIDE SEQUENCE [LARGE SCALE GENOMIC DNA]</scope>
    <source>
        <strain evidence="4">ChDC OS43</strain>
    </source>
</reference>
<gene>
    <name evidence="3" type="ORF">CBG49_08090</name>
</gene>
<dbReference type="Pfam" id="PF01757">
    <property type="entry name" value="Acyl_transf_3"/>
    <property type="match status" value="1"/>
</dbReference>
<dbReference type="AlphaFoldDB" id="A0A1Z4BP14"/>
<evidence type="ECO:0000259" key="2">
    <source>
        <dbReference type="Pfam" id="PF01757"/>
    </source>
</evidence>
<evidence type="ECO:0000313" key="4">
    <source>
        <dbReference type="Proteomes" id="UP000197007"/>
    </source>
</evidence>
<proteinExistence type="predicted"/>
<keyword evidence="1" id="KW-0472">Membrane</keyword>